<dbReference type="AlphaFoldDB" id="A0AAV7T7N8"/>
<name>A0AAV7T7N8_PLEWA</name>
<evidence type="ECO:0000313" key="2">
    <source>
        <dbReference type="Proteomes" id="UP001066276"/>
    </source>
</evidence>
<comment type="caution">
    <text evidence="1">The sequence shown here is derived from an EMBL/GenBank/DDBJ whole genome shotgun (WGS) entry which is preliminary data.</text>
</comment>
<accession>A0AAV7T7N8</accession>
<protein>
    <submittedName>
        <fullName evidence="1">Uncharacterized protein</fullName>
    </submittedName>
</protein>
<sequence>MRVPKARHGIPQRGEKNCVARSNFTSQDPVGGVRGRSPERERIKRNVVSRNAWKRTVLPRVTSHPRILLVECEGGAQNASV</sequence>
<reference evidence="1" key="1">
    <citation type="journal article" date="2022" name="bioRxiv">
        <title>Sequencing and chromosome-scale assembly of the giantPleurodeles waltlgenome.</title>
        <authorList>
            <person name="Brown T."/>
            <person name="Elewa A."/>
            <person name="Iarovenko S."/>
            <person name="Subramanian E."/>
            <person name="Araus A.J."/>
            <person name="Petzold A."/>
            <person name="Susuki M."/>
            <person name="Suzuki K.-i.T."/>
            <person name="Hayashi T."/>
            <person name="Toyoda A."/>
            <person name="Oliveira C."/>
            <person name="Osipova E."/>
            <person name="Leigh N.D."/>
            <person name="Simon A."/>
            <person name="Yun M.H."/>
        </authorList>
    </citation>
    <scope>NUCLEOTIDE SEQUENCE</scope>
    <source>
        <strain evidence="1">20211129_DDA</strain>
        <tissue evidence="1">Liver</tissue>
    </source>
</reference>
<gene>
    <name evidence="1" type="ORF">NDU88_003928</name>
</gene>
<keyword evidence="2" id="KW-1185">Reference proteome</keyword>
<evidence type="ECO:0000313" key="1">
    <source>
        <dbReference type="EMBL" id="KAJ1172076.1"/>
    </source>
</evidence>
<dbReference type="Proteomes" id="UP001066276">
    <property type="component" value="Chromosome 4_1"/>
</dbReference>
<organism evidence="1 2">
    <name type="scientific">Pleurodeles waltl</name>
    <name type="common">Iberian ribbed newt</name>
    <dbReference type="NCBI Taxonomy" id="8319"/>
    <lineage>
        <taxon>Eukaryota</taxon>
        <taxon>Metazoa</taxon>
        <taxon>Chordata</taxon>
        <taxon>Craniata</taxon>
        <taxon>Vertebrata</taxon>
        <taxon>Euteleostomi</taxon>
        <taxon>Amphibia</taxon>
        <taxon>Batrachia</taxon>
        <taxon>Caudata</taxon>
        <taxon>Salamandroidea</taxon>
        <taxon>Salamandridae</taxon>
        <taxon>Pleurodelinae</taxon>
        <taxon>Pleurodeles</taxon>
    </lineage>
</organism>
<proteinExistence type="predicted"/>
<dbReference type="EMBL" id="JANPWB010000007">
    <property type="protein sequence ID" value="KAJ1172076.1"/>
    <property type="molecule type" value="Genomic_DNA"/>
</dbReference>